<evidence type="ECO:0000256" key="2">
    <source>
        <dbReference type="SAM" id="Phobius"/>
    </source>
</evidence>
<dbReference type="PANTHER" id="PTHR10166:SF66">
    <property type="entry name" value="VWFA AND CACHE DOMAIN-CONTAINING PROTEIN CG16868"/>
    <property type="match status" value="1"/>
</dbReference>
<feature type="transmembrane region" description="Helical" evidence="2">
    <location>
        <begin position="1139"/>
        <end position="1158"/>
    </location>
</feature>
<evidence type="ECO:0000313" key="5">
    <source>
        <dbReference type="EMBL" id="CAB3227392.1"/>
    </source>
</evidence>
<keyword evidence="2" id="KW-1133">Transmembrane helix</keyword>
<dbReference type="PROSITE" id="PS50234">
    <property type="entry name" value="VWFA"/>
    <property type="match status" value="1"/>
</dbReference>
<organism evidence="5">
    <name type="scientific">Phallusia mammillata</name>
    <dbReference type="NCBI Taxonomy" id="59560"/>
    <lineage>
        <taxon>Eukaryota</taxon>
        <taxon>Metazoa</taxon>
        <taxon>Chordata</taxon>
        <taxon>Tunicata</taxon>
        <taxon>Ascidiacea</taxon>
        <taxon>Phlebobranchia</taxon>
        <taxon>Ascidiidae</taxon>
        <taxon>Phallusia</taxon>
    </lineage>
</organism>
<dbReference type="SMART" id="SM00327">
    <property type="entry name" value="VWA"/>
    <property type="match status" value="1"/>
</dbReference>
<dbReference type="InterPro" id="IPR036465">
    <property type="entry name" value="vWFA_dom_sf"/>
</dbReference>
<dbReference type="PANTHER" id="PTHR10166">
    <property type="entry name" value="VOLTAGE-DEPENDENT CALCIUM CHANNEL SUBUNIT ALPHA-2/DELTA-RELATED"/>
    <property type="match status" value="1"/>
</dbReference>
<dbReference type="SUPFAM" id="SSF53300">
    <property type="entry name" value="vWA-like"/>
    <property type="match status" value="1"/>
</dbReference>
<sequence length="1178" mass="131308">MNFSASLRSYCLVLICMYMFGKLFALEISTSSVQNFRNAIRSIRDEVMGASTFQTHINDVVNLERVQLDGKKITLQVAQGLSSTFMERQEALNRLSNAVKVSLSQPEGMKPIRKCCKLSDDQSRYDSRFHTVMDTNQKCSILAPTAPDVKKTPGQAFLDAAVENIQAHPGLKWQYFGSEEGVFTRFPSSPVGSCNTTYDNRYRPWYVQASATKPKDVVVVIDRSASMKDFGKMESAKNAAKTVLSTLTPNDRATVITFSNEAYALGSAKSARAVSSKYFVDNNYVEHKNTSCFRHTLATATPMNIHRLVEVVNLIVPYGETYYGKALTLAFDFLKEAYLRDIKDHESLSGHTVDEITRSRDRVILFLSDGEPTDSPRKIFNLIRDRNREMANSVVMLCFALGSGTFGAALKRMATQKFGWTPQDAIPAPTPGLFHHVVDVQHLRFAMGSYYNFFSKHRGSNEKQFHGMPVIWSVPYYDAGGIGMVLTVATPVAIDGKLRGVVGVDVTMHELFADITYFRVAAHTTYAFLVDTAGRVLMHPFLPAPAAVYDDPVITGIDAFERTDEVRRFIKRTLHSVELGLGPEGNPATSNDVFSGVFRTIRVLPVEHKAVNVHNATLTYSCASVGGTQFVLCIVVEANVTSVTNLGLQPIPTDFEFLYHRFDLVKPTKVCRHQNQVVTENRTSVTFAPSSFVDSGKYSELPETVDLINGYHQYMTTGKYANADAPRFRPGVRSSLLATWVLESIWLKLRRTPTSYTMQSMKDHVTWLYIGTEQGTMRIFPGSELPKLYNPVHRPWYELGHSLITDTFVKRLKQETTDTLHDAVLAAVSPPYLDANGQGLVITVSRGIVEPPPTGQTESKERPPHVFGVMGADIFLSYLENLLKETVAECNEKSQTCMVLDKSGFVIYDRRLSSHEPDAIAFASKTGYHVTHASSYVASTLIKKRILVRRKCIDLASVTHKVGHTIDLQRMRQVALSLPFSISEVAGTNVILLVVPLAYTSTSDAECRLHQSDYARCLETKAESCESPCMDMYGATEHYHACLNLYNHTWVGDPPPCFPDKYTSSRPASSNVDQLIVTKPDLTQSPLIVLDAIDPGTLLVCRHEIESGYILLPRTDHKPAVDVNSDDVVKVQFTAKKKFILYMVGVVMLLTSITVGLNRTRLKRLLCKKNSPDRKSVV</sequence>
<dbReference type="Gene3D" id="3.30.450.20">
    <property type="entry name" value="PAS domain"/>
    <property type="match status" value="3"/>
</dbReference>
<comment type="similarity">
    <text evidence="1">Belongs to the calcium channel subunit alpha-2/delta family.</text>
</comment>
<protein>
    <submittedName>
        <fullName evidence="5">VWFA and cache domain-containing protein 1-like</fullName>
    </submittedName>
</protein>
<reference evidence="5" key="1">
    <citation type="submission" date="2020-04" db="EMBL/GenBank/DDBJ databases">
        <authorList>
            <person name="Neveu A P."/>
        </authorList>
    </citation>
    <scope>NUCLEOTIDE SEQUENCE</scope>
    <source>
        <tissue evidence="5">Whole embryo</tissue>
    </source>
</reference>
<feature type="domain" description="VWFA" evidence="4">
    <location>
        <begin position="216"/>
        <end position="454"/>
    </location>
</feature>
<evidence type="ECO:0000256" key="3">
    <source>
        <dbReference type="SAM" id="SignalP"/>
    </source>
</evidence>
<keyword evidence="3" id="KW-0732">Signal</keyword>
<keyword evidence="2" id="KW-0812">Transmembrane</keyword>
<proteinExistence type="evidence at transcript level"/>
<dbReference type="GO" id="GO:0005245">
    <property type="term" value="F:voltage-gated calcium channel activity"/>
    <property type="evidence" value="ECO:0007669"/>
    <property type="project" value="TreeGrafter"/>
</dbReference>
<name>A0A6F9D7Z6_9ASCI</name>
<dbReference type="EMBL" id="LR783529">
    <property type="protein sequence ID" value="CAB3227392.1"/>
    <property type="molecule type" value="mRNA"/>
</dbReference>
<evidence type="ECO:0000259" key="4">
    <source>
        <dbReference type="PROSITE" id="PS50234"/>
    </source>
</evidence>
<dbReference type="InterPro" id="IPR002035">
    <property type="entry name" value="VWF_A"/>
</dbReference>
<accession>A0A6F9D7Z6</accession>
<dbReference type="Gene3D" id="3.40.50.410">
    <property type="entry name" value="von Willebrand factor, type A domain"/>
    <property type="match status" value="1"/>
</dbReference>
<dbReference type="InterPro" id="IPR051173">
    <property type="entry name" value="Ca_channel_alpha-2/delta"/>
</dbReference>
<feature type="chain" id="PRO_5026275673" evidence="3">
    <location>
        <begin position="26"/>
        <end position="1178"/>
    </location>
</feature>
<dbReference type="AlphaFoldDB" id="A0A6F9D7Z6"/>
<dbReference type="GO" id="GO:0005891">
    <property type="term" value="C:voltage-gated calcium channel complex"/>
    <property type="evidence" value="ECO:0007669"/>
    <property type="project" value="TreeGrafter"/>
</dbReference>
<gene>
    <name evidence="5" type="primary">Cachd1-001</name>
</gene>
<feature type="signal peptide" evidence="3">
    <location>
        <begin position="1"/>
        <end position="25"/>
    </location>
</feature>
<keyword evidence="2" id="KW-0472">Membrane</keyword>
<evidence type="ECO:0000256" key="1">
    <source>
        <dbReference type="ARBA" id="ARBA00007060"/>
    </source>
</evidence>